<feature type="region of interest" description="Disordered" evidence="1">
    <location>
        <begin position="21"/>
        <end position="101"/>
    </location>
</feature>
<sequence length="101" mass="10822">MSSVAVVFVLLLALSIPLHGARHLRTNPEDSDEGFDEGFHGKVNAEGAEDIEGEEEAASGGVRSRSLVRASRDVPHGGGREGQPEFYVDYVGPRTHSPSHN</sequence>
<dbReference type="Proteomes" id="UP001055439">
    <property type="component" value="Chromosome 4"/>
</dbReference>
<feature type="compositionally biased region" description="Acidic residues" evidence="1">
    <location>
        <begin position="47"/>
        <end position="57"/>
    </location>
</feature>
<name>A0A9E7K060_9LILI</name>
<evidence type="ECO:0000313" key="3">
    <source>
        <dbReference type="EMBL" id="URD98699.1"/>
    </source>
</evidence>
<feature type="compositionally biased region" description="Basic and acidic residues" evidence="1">
    <location>
        <begin position="70"/>
        <end position="83"/>
    </location>
</feature>
<evidence type="ECO:0000313" key="4">
    <source>
        <dbReference type="Proteomes" id="UP001055439"/>
    </source>
</evidence>
<keyword evidence="4" id="KW-1185">Reference proteome</keyword>
<proteinExistence type="predicted"/>
<feature type="chain" id="PRO_5039636422" evidence="2">
    <location>
        <begin position="21"/>
        <end position="101"/>
    </location>
</feature>
<protein>
    <submittedName>
        <fullName evidence="3">Uncharacterized protein</fullName>
    </submittedName>
</protein>
<accession>A0A9E7K060</accession>
<dbReference type="PANTHER" id="PTHR34961:SF1">
    <property type="entry name" value="ROOT MERISTEM GROWTH FACTOR 10"/>
    <property type="match status" value="1"/>
</dbReference>
<organism evidence="3 4">
    <name type="scientific">Musa troglodytarum</name>
    <name type="common">fe'i banana</name>
    <dbReference type="NCBI Taxonomy" id="320322"/>
    <lineage>
        <taxon>Eukaryota</taxon>
        <taxon>Viridiplantae</taxon>
        <taxon>Streptophyta</taxon>
        <taxon>Embryophyta</taxon>
        <taxon>Tracheophyta</taxon>
        <taxon>Spermatophyta</taxon>
        <taxon>Magnoliopsida</taxon>
        <taxon>Liliopsida</taxon>
        <taxon>Zingiberales</taxon>
        <taxon>Musaceae</taxon>
        <taxon>Musa</taxon>
    </lineage>
</organism>
<dbReference type="PANTHER" id="PTHR34961">
    <property type="entry name" value="TRANSMEMBRANE PROTEIN"/>
    <property type="match status" value="1"/>
</dbReference>
<dbReference type="AlphaFoldDB" id="A0A9E7K060"/>
<dbReference type="OrthoDB" id="10369797at2759"/>
<dbReference type="InterPro" id="IPR053313">
    <property type="entry name" value="RGF"/>
</dbReference>
<dbReference type="EMBL" id="CP097506">
    <property type="protein sequence ID" value="URD98699.1"/>
    <property type="molecule type" value="Genomic_DNA"/>
</dbReference>
<keyword evidence="2" id="KW-0732">Signal</keyword>
<gene>
    <name evidence="3" type="ORF">MUK42_35614</name>
</gene>
<evidence type="ECO:0000256" key="2">
    <source>
        <dbReference type="SAM" id="SignalP"/>
    </source>
</evidence>
<reference evidence="3" key="1">
    <citation type="submission" date="2022-05" db="EMBL/GenBank/DDBJ databases">
        <title>The Musa troglodytarum L. genome provides insights into the mechanism of non-climacteric behaviour and enrichment of carotenoids.</title>
        <authorList>
            <person name="Wang J."/>
        </authorList>
    </citation>
    <scope>NUCLEOTIDE SEQUENCE</scope>
    <source>
        <tissue evidence="3">Leaf</tissue>
    </source>
</reference>
<feature type="signal peptide" evidence="2">
    <location>
        <begin position="1"/>
        <end position="20"/>
    </location>
</feature>
<evidence type="ECO:0000256" key="1">
    <source>
        <dbReference type="SAM" id="MobiDB-lite"/>
    </source>
</evidence>